<accession>A0ACC0K6S2</accession>
<name>A0ACC0K6S2_CHOFU</name>
<evidence type="ECO:0000313" key="1">
    <source>
        <dbReference type="EMBL" id="KAI8431957.1"/>
    </source>
</evidence>
<gene>
    <name evidence="1" type="ORF">MSG28_004491</name>
</gene>
<evidence type="ECO:0000313" key="2">
    <source>
        <dbReference type="Proteomes" id="UP001064048"/>
    </source>
</evidence>
<dbReference type="Proteomes" id="UP001064048">
    <property type="component" value="Chromosome 7"/>
</dbReference>
<organism evidence="1 2">
    <name type="scientific">Choristoneura fumiferana</name>
    <name type="common">Spruce budworm moth</name>
    <name type="synonym">Archips fumiferana</name>
    <dbReference type="NCBI Taxonomy" id="7141"/>
    <lineage>
        <taxon>Eukaryota</taxon>
        <taxon>Metazoa</taxon>
        <taxon>Ecdysozoa</taxon>
        <taxon>Arthropoda</taxon>
        <taxon>Hexapoda</taxon>
        <taxon>Insecta</taxon>
        <taxon>Pterygota</taxon>
        <taxon>Neoptera</taxon>
        <taxon>Endopterygota</taxon>
        <taxon>Lepidoptera</taxon>
        <taxon>Glossata</taxon>
        <taxon>Ditrysia</taxon>
        <taxon>Tortricoidea</taxon>
        <taxon>Tortricidae</taxon>
        <taxon>Tortricinae</taxon>
        <taxon>Choristoneura</taxon>
    </lineage>
</organism>
<dbReference type="EMBL" id="CM046107">
    <property type="protein sequence ID" value="KAI8431957.1"/>
    <property type="molecule type" value="Genomic_DNA"/>
</dbReference>
<proteinExistence type="predicted"/>
<sequence>MSRIITTAEVKKHNHKDSVWMIIHNDVYDVTNFLDEHPGGEETLLDSAGKEASQDFEDGADEEIQDWNIASRGAQPSTNTAIACSGNLKWQRMRRMHLRKLSAPPSWSSGHQREQDLAYV</sequence>
<keyword evidence="2" id="KW-1185">Reference proteome</keyword>
<protein>
    <submittedName>
        <fullName evidence="1">Uncharacterized protein</fullName>
    </submittedName>
</protein>
<comment type="caution">
    <text evidence="1">The sequence shown here is derived from an EMBL/GenBank/DDBJ whole genome shotgun (WGS) entry which is preliminary data.</text>
</comment>
<reference evidence="1 2" key="1">
    <citation type="journal article" date="2022" name="Genome Biol. Evol.">
        <title>The Spruce Budworm Genome: Reconstructing the Evolutionary History of Antifreeze Proteins.</title>
        <authorList>
            <person name="Beliveau C."/>
            <person name="Gagne P."/>
            <person name="Picq S."/>
            <person name="Vernygora O."/>
            <person name="Keeling C.I."/>
            <person name="Pinkney K."/>
            <person name="Doucet D."/>
            <person name="Wen F."/>
            <person name="Johnston J.S."/>
            <person name="Maaroufi H."/>
            <person name="Boyle B."/>
            <person name="Laroche J."/>
            <person name="Dewar K."/>
            <person name="Juretic N."/>
            <person name="Blackburn G."/>
            <person name="Nisole A."/>
            <person name="Brunet B."/>
            <person name="Brandao M."/>
            <person name="Lumley L."/>
            <person name="Duan J."/>
            <person name="Quan G."/>
            <person name="Lucarotti C.J."/>
            <person name="Roe A.D."/>
            <person name="Sperling F.A.H."/>
            <person name="Levesque R.C."/>
            <person name="Cusson M."/>
        </authorList>
    </citation>
    <scope>NUCLEOTIDE SEQUENCE [LARGE SCALE GENOMIC DNA]</scope>
    <source>
        <strain evidence="1">Glfc:IPQL:Cfum</strain>
    </source>
</reference>